<comment type="caution">
    <text evidence="2">The sequence shown here is derived from an EMBL/GenBank/DDBJ whole genome shotgun (WGS) entry which is preliminary data.</text>
</comment>
<reference evidence="2" key="1">
    <citation type="submission" date="2019-11" db="EMBL/GenBank/DDBJ databases">
        <title>The nuclear and mitochondrial genomes of Frieseomelitta varia - a highly eusocial stingless bee (Meliponini) with a permanently sterile worker caste.</title>
        <authorList>
            <person name="Freitas F.C.P."/>
            <person name="Lourenco A.P."/>
            <person name="Nunes F.M.F."/>
            <person name="Paschoal A.R."/>
            <person name="Abreu F.C.P."/>
            <person name="Barbin F.O."/>
            <person name="Bataglia L."/>
            <person name="Cardoso-Junior C.A.M."/>
            <person name="Cervoni M.S."/>
            <person name="Silva S.R."/>
            <person name="Dalarmi F."/>
            <person name="Del Lama M.A."/>
            <person name="Depintor T.S."/>
            <person name="Ferreira K.M."/>
            <person name="Goria P.S."/>
            <person name="Jaskot M.C."/>
            <person name="Lago D.C."/>
            <person name="Luna-Lucena D."/>
            <person name="Moda L.M."/>
            <person name="Nascimento L."/>
            <person name="Pedrino M."/>
            <person name="Rabico F.O."/>
            <person name="Sanches F.C."/>
            <person name="Santos D.E."/>
            <person name="Santos C.G."/>
            <person name="Vieira J."/>
            <person name="Lopes T.F."/>
            <person name="Barchuk A.R."/>
            <person name="Hartfelder K."/>
            <person name="Simoes Z.L.P."/>
            <person name="Bitondi M.M.G."/>
            <person name="Pinheiro D.G."/>
        </authorList>
    </citation>
    <scope>NUCLEOTIDE SEQUENCE</scope>
    <source>
        <strain evidence="2">USP_RPSP 00005682</strain>
        <tissue evidence="2">Whole individual</tissue>
    </source>
</reference>
<evidence type="ECO:0000313" key="2">
    <source>
        <dbReference type="EMBL" id="KAF3423395.1"/>
    </source>
</evidence>
<keyword evidence="1" id="KW-0812">Transmembrane</keyword>
<dbReference type="EMBL" id="WNWW01000567">
    <property type="protein sequence ID" value="KAF3423395.1"/>
    <property type="molecule type" value="Genomic_DNA"/>
</dbReference>
<keyword evidence="3" id="KW-1185">Reference proteome</keyword>
<feature type="transmembrane region" description="Helical" evidence="1">
    <location>
        <begin position="12"/>
        <end position="33"/>
    </location>
</feature>
<protein>
    <submittedName>
        <fullName evidence="2">Uncharacterized protein</fullName>
    </submittedName>
</protein>
<dbReference type="AlphaFoldDB" id="A0A833S240"/>
<evidence type="ECO:0000256" key="1">
    <source>
        <dbReference type="SAM" id="Phobius"/>
    </source>
</evidence>
<accession>A0A833S240</accession>
<dbReference type="Proteomes" id="UP000655588">
    <property type="component" value="Unassembled WGS sequence"/>
</dbReference>
<keyword evidence="1" id="KW-1133">Transmembrane helix</keyword>
<sequence>MLQFDLTMRTGLLMIVGLASIVSIVAIMIVLLFTYIKVLHMIISIIGMVLLSMYLYFDVQTIMGGRRIELNPDEVVFATAQIYVDIVLLYQYILMFIGVMHR</sequence>
<evidence type="ECO:0000313" key="3">
    <source>
        <dbReference type="Proteomes" id="UP000655588"/>
    </source>
</evidence>
<gene>
    <name evidence="2" type="ORF">E2986_13531</name>
</gene>
<keyword evidence="1" id="KW-0472">Membrane</keyword>
<organism evidence="2 3">
    <name type="scientific">Frieseomelitta varia</name>
    <dbReference type="NCBI Taxonomy" id="561572"/>
    <lineage>
        <taxon>Eukaryota</taxon>
        <taxon>Metazoa</taxon>
        <taxon>Ecdysozoa</taxon>
        <taxon>Arthropoda</taxon>
        <taxon>Hexapoda</taxon>
        <taxon>Insecta</taxon>
        <taxon>Pterygota</taxon>
        <taxon>Neoptera</taxon>
        <taxon>Endopterygota</taxon>
        <taxon>Hymenoptera</taxon>
        <taxon>Apocrita</taxon>
        <taxon>Aculeata</taxon>
        <taxon>Apoidea</taxon>
        <taxon>Anthophila</taxon>
        <taxon>Apidae</taxon>
        <taxon>Frieseomelitta</taxon>
    </lineage>
</organism>
<proteinExistence type="predicted"/>
<feature type="transmembrane region" description="Helical" evidence="1">
    <location>
        <begin position="38"/>
        <end position="57"/>
    </location>
</feature>
<name>A0A833S240_9HYME</name>
<feature type="transmembrane region" description="Helical" evidence="1">
    <location>
        <begin position="77"/>
        <end position="99"/>
    </location>
</feature>